<dbReference type="GO" id="GO:0005506">
    <property type="term" value="F:iron ion binding"/>
    <property type="evidence" value="ECO:0007669"/>
    <property type="project" value="InterPro"/>
</dbReference>
<comment type="similarity">
    <text evidence="1">Belongs to the cytochrome P450 family.</text>
</comment>
<comment type="caution">
    <text evidence="6">The sequence shown here is derived from an EMBL/GenBank/DDBJ whole genome shotgun (WGS) entry which is preliminary data.</text>
</comment>
<organism evidence="6 7">
    <name type="scientific">Araneus ventricosus</name>
    <name type="common">Orbweaver spider</name>
    <name type="synonym">Epeira ventricosa</name>
    <dbReference type="NCBI Taxonomy" id="182803"/>
    <lineage>
        <taxon>Eukaryota</taxon>
        <taxon>Metazoa</taxon>
        <taxon>Ecdysozoa</taxon>
        <taxon>Arthropoda</taxon>
        <taxon>Chelicerata</taxon>
        <taxon>Arachnida</taxon>
        <taxon>Araneae</taxon>
        <taxon>Araneomorphae</taxon>
        <taxon>Entelegynae</taxon>
        <taxon>Araneoidea</taxon>
        <taxon>Araneidae</taxon>
        <taxon>Araneus</taxon>
    </lineage>
</organism>
<dbReference type="InterPro" id="IPR050182">
    <property type="entry name" value="Cytochrome_P450_fam2"/>
</dbReference>
<dbReference type="GO" id="GO:0016712">
    <property type="term" value="F:oxidoreductase activity, acting on paired donors, with incorporation or reduction of molecular oxygen, reduced flavin or flavoprotein as one donor, and incorporation of one atom of oxygen"/>
    <property type="evidence" value="ECO:0007669"/>
    <property type="project" value="TreeGrafter"/>
</dbReference>
<evidence type="ECO:0000313" key="7">
    <source>
        <dbReference type="Proteomes" id="UP000499080"/>
    </source>
</evidence>
<keyword evidence="4" id="KW-0560">Oxidoreductase</keyword>
<keyword evidence="3" id="KW-0408">Iron</keyword>
<dbReference type="EMBL" id="BGPR01046745">
    <property type="protein sequence ID" value="GBO23700.1"/>
    <property type="molecule type" value="Genomic_DNA"/>
</dbReference>
<evidence type="ECO:0000256" key="4">
    <source>
        <dbReference type="ARBA" id="ARBA00023033"/>
    </source>
</evidence>
<dbReference type="GO" id="GO:0006805">
    <property type="term" value="P:xenobiotic metabolic process"/>
    <property type="evidence" value="ECO:0007669"/>
    <property type="project" value="TreeGrafter"/>
</dbReference>
<keyword evidence="5" id="KW-0812">Transmembrane</keyword>
<dbReference type="Gene3D" id="1.10.630.10">
    <property type="entry name" value="Cytochrome P450"/>
    <property type="match status" value="1"/>
</dbReference>
<evidence type="ECO:0000313" key="6">
    <source>
        <dbReference type="EMBL" id="GBO23700.1"/>
    </source>
</evidence>
<feature type="transmembrane region" description="Helical" evidence="5">
    <location>
        <begin position="6"/>
        <end position="22"/>
    </location>
</feature>
<protein>
    <submittedName>
        <fullName evidence="6">Cytochrome P450 18a1</fullName>
    </submittedName>
</protein>
<dbReference type="InterPro" id="IPR036396">
    <property type="entry name" value="Cyt_P450_sf"/>
</dbReference>
<dbReference type="AlphaFoldDB" id="A0A4Y2VJ85"/>
<dbReference type="Proteomes" id="UP000499080">
    <property type="component" value="Unassembled WGS sequence"/>
</dbReference>
<keyword evidence="7" id="KW-1185">Reference proteome</keyword>
<proteinExistence type="inferred from homology"/>
<gene>
    <name evidence="6" type="primary">Cyp18a1_22</name>
    <name evidence="6" type="ORF">AVEN_224259_1</name>
</gene>
<accession>A0A4Y2VJ85</accession>
<keyword evidence="5" id="KW-1133">Transmembrane helix</keyword>
<dbReference type="SUPFAM" id="SSF48264">
    <property type="entry name" value="Cytochrome P450"/>
    <property type="match status" value="1"/>
</dbReference>
<evidence type="ECO:0000256" key="2">
    <source>
        <dbReference type="ARBA" id="ARBA00022723"/>
    </source>
</evidence>
<dbReference type="OrthoDB" id="6429031at2759"/>
<dbReference type="GO" id="GO:0005737">
    <property type="term" value="C:cytoplasm"/>
    <property type="evidence" value="ECO:0007669"/>
    <property type="project" value="TreeGrafter"/>
</dbReference>
<dbReference type="PANTHER" id="PTHR24300">
    <property type="entry name" value="CYTOCHROME P450 508A4-RELATED"/>
    <property type="match status" value="1"/>
</dbReference>
<evidence type="ECO:0000256" key="5">
    <source>
        <dbReference type="SAM" id="Phobius"/>
    </source>
</evidence>
<dbReference type="GO" id="GO:0006082">
    <property type="term" value="P:organic acid metabolic process"/>
    <property type="evidence" value="ECO:0007669"/>
    <property type="project" value="TreeGrafter"/>
</dbReference>
<dbReference type="InterPro" id="IPR001128">
    <property type="entry name" value="Cyt_P450"/>
</dbReference>
<reference evidence="6 7" key="1">
    <citation type="journal article" date="2019" name="Sci. Rep.">
        <title>Orb-weaving spider Araneus ventricosus genome elucidates the spidroin gene catalogue.</title>
        <authorList>
            <person name="Kono N."/>
            <person name="Nakamura H."/>
            <person name="Ohtoshi R."/>
            <person name="Moran D.A.P."/>
            <person name="Shinohara A."/>
            <person name="Yoshida Y."/>
            <person name="Fujiwara M."/>
            <person name="Mori M."/>
            <person name="Tomita M."/>
            <person name="Arakawa K."/>
        </authorList>
    </citation>
    <scope>NUCLEOTIDE SEQUENCE [LARGE SCALE GENOMIC DNA]</scope>
</reference>
<dbReference type="GO" id="GO:0020037">
    <property type="term" value="F:heme binding"/>
    <property type="evidence" value="ECO:0007669"/>
    <property type="project" value="InterPro"/>
</dbReference>
<keyword evidence="4" id="KW-0503">Monooxygenase</keyword>
<dbReference type="PANTHER" id="PTHR24300:SF375">
    <property type="entry name" value="CYTOCHROME P450 FAMILY"/>
    <property type="match status" value="1"/>
</dbReference>
<evidence type="ECO:0000256" key="1">
    <source>
        <dbReference type="ARBA" id="ARBA00010617"/>
    </source>
</evidence>
<name>A0A4Y2VJ85_ARAVE</name>
<keyword evidence="5" id="KW-0472">Membrane</keyword>
<keyword evidence="2" id="KW-0479">Metal-binding</keyword>
<evidence type="ECO:0000256" key="3">
    <source>
        <dbReference type="ARBA" id="ARBA00023004"/>
    </source>
</evidence>
<dbReference type="Pfam" id="PF00067">
    <property type="entry name" value="p450"/>
    <property type="match status" value="1"/>
</dbReference>
<sequence>MEAITAIILCILTFLLSIWLISNKNHKKYPPGPSGLPIVGYYPFLTEKPYVKLTELSKIYGPVYSVRLGSRNVIIITDFEIMKEAFWKDDFMGRPPDLPFELSKETIDTGAFNDMPWKEQRRFTLHMLRDLGFGKTRMEQHMKSLMKNGRNKSSLLTTDLSQKVFNDN</sequence>